<organism evidence="10 11">
    <name type="scientific">Clostridium liquoris</name>
    <dbReference type="NCBI Taxonomy" id="1289519"/>
    <lineage>
        <taxon>Bacteria</taxon>
        <taxon>Bacillati</taxon>
        <taxon>Bacillota</taxon>
        <taxon>Clostridia</taxon>
        <taxon>Eubacteriales</taxon>
        <taxon>Clostridiaceae</taxon>
        <taxon>Clostridium</taxon>
    </lineage>
</organism>
<dbReference type="NCBIfam" id="NF042972">
    <property type="entry name" value="AcrlCoAredClosAcrC"/>
    <property type="match status" value="1"/>
</dbReference>
<dbReference type="SUPFAM" id="SSF47203">
    <property type="entry name" value="Acyl-CoA dehydrogenase C-terminal domain-like"/>
    <property type="match status" value="1"/>
</dbReference>
<dbReference type="InterPro" id="IPR009075">
    <property type="entry name" value="AcylCo_DH/oxidase_C"/>
</dbReference>
<dbReference type="Gene3D" id="1.20.140.10">
    <property type="entry name" value="Butyryl-CoA Dehydrogenase, subunit A, domain 3"/>
    <property type="match status" value="1"/>
</dbReference>
<dbReference type="PROSITE" id="PS00073">
    <property type="entry name" value="ACYL_COA_DH_2"/>
    <property type="match status" value="1"/>
</dbReference>
<gene>
    <name evidence="10" type="primary">acrC</name>
    <name evidence="10" type="ORF">CLLI_10160</name>
</gene>
<name>A0A2T0B5J3_9CLOT</name>
<dbReference type="SUPFAM" id="SSF56645">
    <property type="entry name" value="Acyl-CoA dehydrogenase NM domain-like"/>
    <property type="match status" value="1"/>
</dbReference>
<dbReference type="Pfam" id="PF02771">
    <property type="entry name" value="Acyl-CoA_dh_N"/>
    <property type="match status" value="1"/>
</dbReference>
<keyword evidence="11" id="KW-1185">Reference proteome</keyword>
<dbReference type="PIRSF" id="PIRSF016578">
    <property type="entry name" value="HsaA"/>
    <property type="match status" value="1"/>
</dbReference>
<evidence type="ECO:0000313" key="11">
    <source>
        <dbReference type="Proteomes" id="UP000239706"/>
    </source>
</evidence>
<dbReference type="EC" id="1.3.1.95" evidence="10"/>
<dbReference type="GO" id="GO:0043958">
    <property type="term" value="F:acryloyl-CoA reductase (NADH) activity"/>
    <property type="evidence" value="ECO:0007669"/>
    <property type="project" value="UniProtKB-EC"/>
</dbReference>
<dbReference type="FunFam" id="2.40.110.10:FF:000009">
    <property type="entry name" value="Acyl-CoA dehydrogenase"/>
    <property type="match status" value="1"/>
</dbReference>
<dbReference type="InterPro" id="IPR009100">
    <property type="entry name" value="AcylCoA_DH/oxidase_NM_dom_sf"/>
</dbReference>
<dbReference type="InterPro" id="IPR036250">
    <property type="entry name" value="AcylCo_DH-like_C"/>
</dbReference>
<evidence type="ECO:0000259" key="9">
    <source>
        <dbReference type="Pfam" id="PF02771"/>
    </source>
</evidence>
<dbReference type="RefSeq" id="WP_106063160.1">
    <property type="nucleotide sequence ID" value="NZ_PVXO01000030.1"/>
</dbReference>
<evidence type="ECO:0000256" key="4">
    <source>
        <dbReference type="ARBA" id="ARBA00022827"/>
    </source>
</evidence>
<dbReference type="Gene3D" id="2.40.110.10">
    <property type="entry name" value="Butyryl-CoA Dehydrogenase, subunit A, domain 2"/>
    <property type="match status" value="1"/>
</dbReference>
<dbReference type="InterPro" id="IPR006091">
    <property type="entry name" value="Acyl-CoA_Oxase/DH_mid-dom"/>
</dbReference>
<dbReference type="InterPro" id="IPR037069">
    <property type="entry name" value="AcylCoA_DH/ox_N_sf"/>
</dbReference>
<dbReference type="GO" id="GO:0003995">
    <property type="term" value="F:acyl-CoA dehydrogenase activity"/>
    <property type="evidence" value="ECO:0007669"/>
    <property type="project" value="InterPro"/>
</dbReference>
<evidence type="ECO:0000259" key="7">
    <source>
        <dbReference type="Pfam" id="PF00441"/>
    </source>
</evidence>
<evidence type="ECO:0000259" key="8">
    <source>
        <dbReference type="Pfam" id="PF02770"/>
    </source>
</evidence>
<feature type="domain" description="Acyl-CoA dehydrogenase/oxidase C-terminal" evidence="7">
    <location>
        <begin position="230"/>
        <end position="378"/>
    </location>
</feature>
<reference evidence="10 11" key="1">
    <citation type="submission" date="2018-03" db="EMBL/GenBank/DDBJ databases">
        <title>Genome sequence of Clostridium liquoris DSM 100320.</title>
        <authorList>
            <person name="Poehlein A."/>
            <person name="Daniel R."/>
        </authorList>
    </citation>
    <scope>NUCLEOTIDE SEQUENCE [LARGE SCALE GENOMIC DNA]</scope>
    <source>
        <strain evidence="10 11">DSM 100320</strain>
    </source>
</reference>
<dbReference type="InterPro" id="IPR006089">
    <property type="entry name" value="Acyl-CoA_DH_CS"/>
</dbReference>
<dbReference type="Proteomes" id="UP000239706">
    <property type="component" value="Unassembled WGS sequence"/>
</dbReference>
<dbReference type="Pfam" id="PF02770">
    <property type="entry name" value="Acyl-CoA_dh_M"/>
    <property type="match status" value="1"/>
</dbReference>
<dbReference type="InterPro" id="IPR046373">
    <property type="entry name" value="Acyl-CoA_Oxase/DH_mid-dom_sf"/>
</dbReference>
<dbReference type="InterPro" id="IPR013786">
    <property type="entry name" value="AcylCoA_DH/ox_N"/>
</dbReference>
<dbReference type="GO" id="GO:0050660">
    <property type="term" value="F:flavin adenine dinucleotide binding"/>
    <property type="evidence" value="ECO:0007669"/>
    <property type="project" value="InterPro"/>
</dbReference>
<dbReference type="FunFam" id="1.10.540.10:FF:000002">
    <property type="entry name" value="Acyl-CoA dehydrogenase FadE19"/>
    <property type="match status" value="1"/>
</dbReference>
<dbReference type="AlphaFoldDB" id="A0A2T0B5J3"/>
<dbReference type="Pfam" id="PF00441">
    <property type="entry name" value="Acyl-CoA_dh_1"/>
    <property type="match status" value="1"/>
</dbReference>
<keyword evidence="5 6" id="KW-0560">Oxidoreductase</keyword>
<dbReference type="PANTHER" id="PTHR43884">
    <property type="entry name" value="ACYL-COA DEHYDROGENASE"/>
    <property type="match status" value="1"/>
</dbReference>
<dbReference type="OrthoDB" id="9802447at2"/>
<dbReference type="FunFam" id="1.20.140.10:FF:000004">
    <property type="entry name" value="Acyl-CoA dehydrogenase FadE25"/>
    <property type="match status" value="1"/>
</dbReference>
<protein>
    <submittedName>
        <fullName evidence="10">Acryloyl-CoA reductase</fullName>
        <ecNumber evidence="10">1.3.1.95</ecNumber>
    </submittedName>
</protein>
<dbReference type="EMBL" id="PVXO01000030">
    <property type="protein sequence ID" value="PRR79171.1"/>
    <property type="molecule type" value="Genomic_DNA"/>
</dbReference>
<evidence type="ECO:0000256" key="5">
    <source>
        <dbReference type="ARBA" id="ARBA00023002"/>
    </source>
</evidence>
<comment type="caution">
    <text evidence="10">The sequence shown here is derived from an EMBL/GenBank/DDBJ whole genome shotgun (WGS) entry which is preliminary data.</text>
</comment>
<keyword evidence="3 6" id="KW-0285">Flavoprotein</keyword>
<evidence type="ECO:0000256" key="2">
    <source>
        <dbReference type="ARBA" id="ARBA00009347"/>
    </source>
</evidence>
<dbReference type="InterPro" id="IPR050042">
    <property type="entry name" value="AcrC"/>
</dbReference>
<evidence type="ECO:0000256" key="1">
    <source>
        <dbReference type="ARBA" id="ARBA00001974"/>
    </source>
</evidence>
<evidence type="ECO:0000256" key="6">
    <source>
        <dbReference type="RuleBase" id="RU362125"/>
    </source>
</evidence>
<dbReference type="PANTHER" id="PTHR43884:SF12">
    <property type="entry name" value="ISOVALERYL-COA DEHYDROGENASE, MITOCHONDRIAL-RELATED"/>
    <property type="match status" value="1"/>
</dbReference>
<proteinExistence type="inferred from homology"/>
<evidence type="ECO:0000313" key="10">
    <source>
        <dbReference type="EMBL" id="PRR79171.1"/>
    </source>
</evidence>
<feature type="domain" description="Acyl-CoA dehydrogenase/oxidase N-terminal" evidence="9">
    <location>
        <begin position="7"/>
        <end position="116"/>
    </location>
</feature>
<keyword evidence="4 6" id="KW-0274">FAD</keyword>
<evidence type="ECO:0000256" key="3">
    <source>
        <dbReference type="ARBA" id="ARBA00022630"/>
    </source>
</evidence>
<dbReference type="Gene3D" id="1.10.540.10">
    <property type="entry name" value="Acyl-CoA dehydrogenase/oxidase, N-terminal domain"/>
    <property type="match status" value="1"/>
</dbReference>
<dbReference type="PROSITE" id="PS00072">
    <property type="entry name" value="ACYL_COA_DH_1"/>
    <property type="match status" value="1"/>
</dbReference>
<comment type="similarity">
    <text evidence="2 6">Belongs to the acyl-CoA dehydrogenase family.</text>
</comment>
<feature type="domain" description="Acyl-CoA oxidase/dehydrogenase middle" evidence="8">
    <location>
        <begin position="121"/>
        <end position="218"/>
    </location>
</feature>
<accession>A0A2T0B5J3</accession>
<comment type="cofactor">
    <cofactor evidence="1 6">
        <name>FAD</name>
        <dbReference type="ChEBI" id="CHEBI:57692"/>
    </cofactor>
</comment>
<sequence length="381" mass="41031">MDFSLNREQEMIKKLAQQFAENELEPVAEDVDLEHVFPKENFKKMAALGFTGIGVPSQYGGSGGGALEKIIVVSEFAKKCMSSAAILSIHLIAPQTIYKYGNEEQRQKYLPILTKGGSLGAFALTEPNAGSDAGSAKTVAIFDSETNEYILNGTKCFISGGSRADVLIIFALTQPNKGLKGMSAIIVEKGTPGFSIGKVETKMGLAGSETAELVFEDCRVPAANLLGKEGQGFKIAMQALDGARIGVGAQAVGVAEGALDLSIKYSKERVQFGKPIAKLQGIQWYIADMATKTMAAKTLVQYAAYLEDAGKPFTAEAAMCKLNASENARFVTNLALQIHGGYGYMRDYPLERMYRDAKITEIYEGTSEIHKVVISRAVMSK</sequence>